<organism evidence="1 2">
    <name type="scientific">Botryotinia fuckeliana (strain T4)</name>
    <name type="common">Noble rot fungus</name>
    <name type="synonym">Botrytis cinerea</name>
    <dbReference type="NCBI Taxonomy" id="999810"/>
    <lineage>
        <taxon>Eukaryota</taxon>
        <taxon>Fungi</taxon>
        <taxon>Dikarya</taxon>
        <taxon>Ascomycota</taxon>
        <taxon>Pezizomycotina</taxon>
        <taxon>Leotiomycetes</taxon>
        <taxon>Helotiales</taxon>
        <taxon>Sclerotiniaceae</taxon>
        <taxon>Botrytis</taxon>
    </lineage>
</organism>
<protein>
    <submittedName>
        <fullName evidence="1">Uncharacterized protein</fullName>
    </submittedName>
</protein>
<reference evidence="2" key="1">
    <citation type="journal article" date="2011" name="PLoS Genet.">
        <title>Genomic analysis of the necrotrophic fungal pathogens Sclerotinia sclerotiorum and Botrytis cinerea.</title>
        <authorList>
            <person name="Amselem J."/>
            <person name="Cuomo C.A."/>
            <person name="van Kan J.A."/>
            <person name="Viaud M."/>
            <person name="Benito E.P."/>
            <person name="Couloux A."/>
            <person name="Coutinho P.M."/>
            <person name="de Vries R.P."/>
            <person name="Dyer P.S."/>
            <person name="Fillinger S."/>
            <person name="Fournier E."/>
            <person name="Gout L."/>
            <person name="Hahn M."/>
            <person name="Kohn L."/>
            <person name="Lapalu N."/>
            <person name="Plummer K.M."/>
            <person name="Pradier J.M."/>
            <person name="Quevillon E."/>
            <person name="Sharon A."/>
            <person name="Simon A."/>
            <person name="ten Have A."/>
            <person name="Tudzynski B."/>
            <person name="Tudzynski P."/>
            <person name="Wincker P."/>
            <person name="Andrew M."/>
            <person name="Anthouard V."/>
            <person name="Beever R.E."/>
            <person name="Beffa R."/>
            <person name="Benoit I."/>
            <person name="Bouzid O."/>
            <person name="Brault B."/>
            <person name="Chen Z."/>
            <person name="Choquer M."/>
            <person name="Collemare J."/>
            <person name="Cotton P."/>
            <person name="Danchin E.G."/>
            <person name="Da Silva C."/>
            <person name="Gautier A."/>
            <person name="Giraud C."/>
            <person name="Giraud T."/>
            <person name="Gonzalez C."/>
            <person name="Grossetete S."/>
            <person name="Guldener U."/>
            <person name="Henrissat B."/>
            <person name="Howlett B.J."/>
            <person name="Kodira C."/>
            <person name="Kretschmer M."/>
            <person name="Lappartient A."/>
            <person name="Leroch M."/>
            <person name="Levis C."/>
            <person name="Mauceli E."/>
            <person name="Neuveglise C."/>
            <person name="Oeser B."/>
            <person name="Pearson M."/>
            <person name="Poulain J."/>
            <person name="Poussereau N."/>
            <person name="Quesneville H."/>
            <person name="Rascle C."/>
            <person name="Schumacher J."/>
            <person name="Segurens B."/>
            <person name="Sexton A."/>
            <person name="Silva E."/>
            <person name="Sirven C."/>
            <person name="Soanes D.M."/>
            <person name="Talbot N.J."/>
            <person name="Templeton M."/>
            <person name="Yandava C."/>
            <person name="Yarden O."/>
            <person name="Zeng Q."/>
            <person name="Rollins J.A."/>
            <person name="Lebrun M.H."/>
            <person name="Dickman M."/>
        </authorList>
    </citation>
    <scope>NUCLEOTIDE SEQUENCE [LARGE SCALE GENOMIC DNA]</scope>
    <source>
        <strain evidence="2">T4</strain>
    </source>
</reference>
<dbReference type="AlphaFoldDB" id="G2YUS2"/>
<dbReference type="HOGENOM" id="CLU_3068453_0_0_1"/>
<evidence type="ECO:0000313" key="2">
    <source>
        <dbReference type="Proteomes" id="UP000008177"/>
    </source>
</evidence>
<dbReference type="Proteomes" id="UP000008177">
    <property type="component" value="Unplaced contigs"/>
</dbReference>
<accession>G2YUS2</accession>
<name>G2YUS2_BOTF4</name>
<dbReference type="EMBL" id="FQ790354">
    <property type="protein sequence ID" value="CCD55370.1"/>
    <property type="molecule type" value="Genomic_DNA"/>
</dbReference>
<sequence>MFKYEHRRIVMKLEGLAANLQVEHYGCTFDKKRGRRHRMVVVAVSLLIQSIHS</sequence>
<dbReference type="InParanoid" id="G2YUS2"/>
<proteinExistence type="predicted"/>
<gene>
    <name evidence="1" type="ORF">BofuT4_uP157660.1</name>
</gene>
<evidence type="ECO:0000313" key="1">
    <source>
        <dbReference type="EMBL" id="CCD55370.1"/>
    </source>
</evidence>